<evidence type="ECO:0000313" key="6">
    <source>
        <dbReference type="Proteomes" id="UP000276128"/>
    </source>
</evidence>
<dbReference type="CDD" id="cd07377">
    <property type="entry name" value="WHTH_GntR"/>
    <property type="match status" value="1"/>
</dbReference>
<dbReference type="SUPFAM" id="SSF53850">
    <property type="entry name" value="Periplasmic binding protein-like II"/>
    <property type="match status" value="1"/>
</dbReference>
<gene>
    <name evidence="5" type="ORF">EJQ19_25230</name>
</gene>
<name>A0A3S0ALH6_9BACL</name>
<dbReference type="Proteomes" id="UP000276128">
    <property type="component" value="Unassembled WGS sequence"/>
</dbReference>
<dbReference type="Pfam" id="PF13416">
    <property type="entry name" value="SBP_bac_8"/>
    <property type="match status" value="1"/>
</dbReference>
<dbReference type="Gene3D" id="3.40.190.10">
    <property type="entry name" value="Periplasmic binding protein-like II"/>
    <property type="match status" value="1"/>
</dbReference>
<accession>A0A3S0ALH6</accession>
<dbReference type="GO" id="GO:0003677">
    <property type="term" value="F:DNA binding"/>
    <property type="evidence" value="ECO:0007669"/>
    <property type="project" value="UniProtKB-KW"/>
</dbReference>
<reference evidence="5 6" key="1">
    <citation type="submission" date="2018-12" db="EMBL/GenBank/DDBJ databases">
        <title>Bacillus ochoae sp. nov., Paenibacillus whitsoniae sp. nov., Paenibacillus spiritus sp. nov. Isolated from the Mars Exploration Rover during spacecraft assembly.</title>
        <authorList>
            <person name="Seuylemezian A."/>
            <person name="Vaishampayan P."/>
        </authorList>
    </citation>
    <scope>NUCLEOTIDE SEQUENCE [LARGE SCALE GENOMIC DNA]</scope>
    <source>
        <strain evidence="5 6">MER 54</strain>
    </source>
</reference>
<dbReference type="PRINTS" id="PR00035">
    <property type="entry name" value="HTHGNTR"/>
</dbReference>
<dbReference type="Gene3D" id="1.10.10.10">
    <property type="entry name" value="Winged helix-like DNA-binding domain superfamily/Winged helix DNA-binding domain"/>
    <property type="match status" value="1"/>
</dbReference>
<dbReference type="InterPro" id="IPR036390">
    <property type="entry name" value="WH_DNA-bd_sf"/>
</dbReference>
<dbReference type="Pfam" id="PF00392">
    <property type="entry name" value="GntR"/>
    <property type="match status" value="1"/>
</dbReference>
<dbReference type="InterPro" id="IPR036388">
    <property type="entry name" value="WH-like_DNA-bd_sf"/>
</dbReference>
<dbReference type="GO" id="GO:0003700">
    <property type="term" value="F:DNA-binding transcription factor activity"/>
    <property type="evidence" value="ECO:0007669"/>
    <property type="project" value="InterPro"/>
</dbReference>
<dbReference type="PROSITE" id="PS50949">
    <property type="entry name" value="HTH_GNTR"/>
    <property type="match status" value="1"/>
</dbReference>
<dbReference type="SUPFAM" id="SSF46785">
    <property type="entry name" value="Winged helix' DNA-binding domain"/>
    <property type="match status" value="1"/>
</dbReference>
<protein>
    <submittedName>
        <fullName evidence="5">Extracellular solute-binding protein</fullName>
    </submittedName>
</protein>
<keyword evidence="3" id="KW-0804">Transcription</keyword>
<dbReference type="InterPro" id="IPR006059">
    <property type="entry name" value="SBP"/>
</dbReference>
<keyword evidence="2" id="KW-0238">DNA-binding</keyword>
<dbReference type="SMART" id="SM00345">
    <property type="entry name" value="HTH_GNTR"/>
    <property type="match status" value="1"/>
</dbReference>
<comment type="caution">
    <text evidence="5">The sequence shown here is derived from an EMBL/GenBank/DDBJ whole genome shotgun (WGS) entry which is preliminary data.</text>
</comment>
<evidence type="ECO:0000259" key="4">
    <source>
        <dbReference type="PROSITE" id="PS50949"/>
    </source>
</evidence>
<dbReference type="InterPro" id="IPR050490">
    <property type="entry name" value="Bact_solute-bd_prot1"/>
</dbReference>
<dbReference type="AlphaFoldDB" id="A0A3S0ALH6"/>
<dbReference type="PANTHER" id="PTHR43649">
    <property type="entry name" value="ARABINOSE-BINDING PROTEIN-RELATED"/>
    <property type="match status" value="1"/>
</dbReference>
<proteinExistence type="predicted"/>
<dbReference type="InterPro" id="IPR000524">
    <property type="entry name" value="Tscrpt_reg_HTH_GntR"/>
</dbReference>
<evidence type="ECO:0000313" key="5">
    <source>
        <dbReference type="EMBL" id="RTE05524.1"/>
    </source>
</evidence>
<evidence type="ECO:0000256" key="3">
    <source>
        <dbReference type="ARBA" id="ARBA00023163"/>
    </source>
</evidence>
<feature type="domain" description="HTH gntR-type" evidence="4">
    <location>
        <begin position="9"/>
        <end position="77"/>
    </location>
</feature>
<keyword evidence="6" id="KW-1185">Reference proteome</keyword>
<evidence type="ECO:0000256" key="1">
    <source>
        <dbReference type="ARBA" id="ARBA00023015"/>
    </source>
</evidence>
<dbReference type="PANTHER" id="PTHR43649:SF12">
    <property type="entry name" value="DIACETYLCHITOBIOSE BINDING PROTEIN DASA"/>
    <property type="match status" value="1"/>
</dbReference>
<dbReference type="OrthoDB" id="2374506at2"/>
<sequence>MKPKRATSRSRLEEMVATLRQDILNGVRAEGEFLPSELELGDLYTLSKNTVRKGLEVLVNEGFIEKVPRIGARIIRKTEKQGEIIRFGYYPSLHQETELLELVNQFNAMQNDIIVEPYPVDFPRERDAVETYLQEGLFDVITVNLYNYALMRSETPEKSLLEPFEPAKDIYPFLNAHFMENGQQYVLPFVFTPVMLCYNREHFRELQLMEPDSSWTWEDLSRAATQIAKGNERLGFLFHMLSENRWPIFLIQNGVKFERDEDGKINLRDVKIAQAFELIRKLAQEHFPYISTENDSDALSLFLNQRASMIMASYSNLNELKKADFAYDIAPLPHLHDSHTMLVVIGLAINKTSARKPAAKTFVDFLLSYETQLHIRRHTLNLPGLQRAAEWVGEELHYRPYRYHMYREIVHTFRTYKDLNVSPNELRTIRQELLYYVSHLDTLEAVLTRLEEKLSL</sequence>
<organism evidence="5 6">
    <name type="scientific">Paenibacillus whitsoniae</name>
    <dbReference type="NCBI Taxonomy" id="2496558"/>
    <lineage>
        <taxon>Bacteria</taxon>
        <taxon>Bacillati</taxon>
        <taxon>Bacillota</taxon>
        <taxon>Bacilli</taxon>
        <taxon>Bacillales</taxon>
        <taxon>Paenibacillaceae</taxon>
        <taxon>Paenibacillus</taxon>
    </lineage>
</organism>
<dbReference type="EMBL" id="RXHU01000082">
    <property type="protein sequence ID" value="RTE05524.1"/>
    <property type="molecule type" value="Genomic_DNA"/>
</dbReference>
<evidence type="ECO:0000256" key="2">
    <source>
        <dbReference type="ARBA" id="ARBA00023125"/>
    </source>
</evidence>
<dbReference type="RefSeq" id="WP_126143995.1">
    <property type="nucleotide sequence ID" value="NZ_RXHU01000082.1"/>
</dbReference>
<keyword evidence="1" id="KW-0805">Transcription regulation</keyword>